<accession>A0A8H7TWW6</accession>
<reference evidence="2" key="1">
    <citation type="submission" date="2020-11" db="EMBL/GenBank/DDBJ databases">
        <authorList>
            <person name="Koelle M."/>
            <person name="Horta M.A.C."/>
            <person name="Nowrousian M."/>
            <person name="Ohm R.A."/>
            <person name="Benz P."/>
            <person name="Pilgard A."/>
        </authorList>
    </citation>
    <scope>NUCLEOTIDE SEQUENCE</scope>
    <source>
        <strain evidence="2">FPRL280</strain>
    </source>
</reference>
<organism evidence="2 3">
    <name type="scientific">Rhodonia placenta</name>
    <dbReference type="NCBI Taxonomy" id="104341"/>
    <lineage>
        <taxon>Eukaryota</taxon>
        <taxon>Fungi</taxon>
        <taxon>Dikarya</taxon>
        <taxon>Basidiomycota</taxon>
        <taxon>Agaricomycotina</taxon>
        <taxon>Agaricomycetes</taxon>
        <taxon>Polyporales</taxon>
        <taxon>Adustoporiaceae</taxon>
        <taxon>Rhodonia</taxon>
    </lineage>
</organism>
<dbReference type="AlphaFoldDB" id="A0A8H7TWW6"/>
<sequence>MELHHLGHIAPRAIRELVSGGHITGVALVPSDEPEACEVCVRAKSTWKPVPEVHQGERAEEMDEEIHSDLWGAAR</sequence>
<name>A0A8H7TWW6_9APHY</name>
<protein>
    <recommendedName>
        <fullName evidence="4">GAG-pre-integrase domain-containing protein</fullName>
    </recommendedName>
</protein>
<gene>
    <name evidence="2" type="ORF">IEO21_11002</name>
</gene>
<dbReference type="Proteomes" id="UP000639403">
    <property type="component" value="Unassembled WGS sequence"/>
</dbReference>
<evidence type="ECO:0000313" key="3">
    <source>
        <dbReference type="Proteomes" id="UP000639403"/>
    </source>
</evidence>
<feature type="region of interest" description="Disordered" evidence="1">
    <location>
        <begin position="51"/>
        <end position="75"/>
    </location>
</feature>
<evidence type="ECO:0000313" key="2">
    <source>
        <dbReference type="EMBL" id="KAF9796417.1"/>
    </source>
</evidence>
<comment type="caution">
    <text evidence="2">The sequence shown here is derived from an EMBL/GenBank/DDBJ whole genome shotgun (WGS) entry which is preliminary data.</text>
</comment>
<evidence type="ECO:0000256" key="1">
    <source>
        <dbReference type="SAM" id="MobiDB-lite"/>
    </source>
</evidence>
<proteinExistence type="predicted"/>
<dbReference type="EMBL" id="JADOXO010001344">
    <property type="protein sequence ID" value="KAF9796417.1"/>
    <property type="molecule type" value="Genomic_DNA"/>
</dbReference>
<reference evidence="2" key="2">
    <citation type="journal article" name="Front. Microbiol.">
        <title>Degradative Capacity of Two Strains of Rhodonia placenta: From Phenotype to Genotype.</title>
        <authorList>
            <person name="Kolle M."/>
            <person name="Horta M.A.C."/>
            <person name="Nowrousian M."/>
            <person name="Ohm R.A."/>
            <person name="Benz J.P."/>
            <person name="Pilgard A."/>
        </authorList>
    </citation>
    <scope>NUCLEOTIDE SEQUENCE</scope>
    <source>
        <strain evidence="2">FPRL280</strain>
    </source>
</reference>
<evidence type="ECO:0008006" key="4">
    <source>
        <dbReference type="Google" id="ProtNLM"/>
    </source>
</evidence>